<name>A0A8H4W2J8_9HELO</name>
<dbReference type="EMBL" id="JAAMPI010000450">
    <property type="protein sequence ID" value="KAF4631377.1"/>
    <property type="molecule type" value="Genomic_DNA"/>
</dbReference>
<accession>A0A8H4W2J8</accession>
<feature type="coiled-coil region" evidence="1">
    <location>
        <begin position="47"/>
        <end position="129"/>
    </location>
</feature>
<protein>
    <submittedName>
        <fullName evidence="2">Uncharacterized protein</fullName>
    </submittedName>
</protein>
<dbReference type="AlphaFoldDB" id="A0A8H4W2J8"/>
<dbReference type="Proteomes" id="UP000566819">
    <property type="component" value="Unassembled WGS sequence"/>
</dbReference>
<proteinExistence type="predicted"/>
<gene>
    <name evidence="2" type="ORF">G7Y89_g6751</name>
</gene>
<keyword evidence="1" id="KW-0175">Coiled coil</keyword>
<evidence type="ECO:0000256" key="1">
    <source>
        <dbReference type="SAM" id="Coils"/>
    </source>
</evidence>
<reference evidence="2 3" key="1">
    <citation type="submission" date="2020-03" db="EMBL/GenBank/DDBJ databases">
        <title>Draft Genome Sequence of Cudoniella acicularis.</title>
        <authorList>
            <person name="Buettner E."/>
            <person name="Kellner H."/>
        </authorList>
    </citation>
    <scope>NUCLEOTIDE SEQUENCE [LARGE SCALE GENOMIC DNA]</scope>
    <source>
        <strain evidence="2 3">DSM 108380</strain>
    </source>
</reference>
<organism evidence="2 3">
    <name type="scientific">Cudoniella acicularis</name>
    <dbReference type="NCBI Taxonomy" id="354080"/>
    <lineage>
        <taxon>Eukaryota</taxon>
        <taxon>Fungi</taxon>
        <taxon>Dikarya</taxon>
        <taxon>Ascomycota</taxon>
        <taxon>Pezizomycotina</taxon>
        <taxon>Leotiomycetes</taxon>
        <taxon>Helotiales</taxon>
        <taxon>Tricladiaceae</taxon>
        <taxon>Cudoniella</taxon>
    </lineage>
</organism>
<comment type="caution">
    <text evidence="2">The sequence shown here is derived from an EMBL/GenBank/DDBJ whole genome shotgun (WGS) entry which is preliminary data.</text>
</comment>
<keyword evidence="3" id="KW-1185">Reference proteome</keyword>
<sequence length="259" mass="29635">MPRVGETVGPVDVEVPEIELVTERLLEEVNGRLDVDDLLDVEGPELEEELLTNELDLELELEKMELELDRVELVLETLEELDETVDESNELVLALEDVAVIEELDDFVDEIAEETLDELDSLLELLLEETFGDVELLVTELDDDFVELLVPEDDCEPDRLMDWEVEDVFADEGLDVCELDELVNERYVEEDSVDDLEPLERLELEAADDDVWMDDELVLELKLLVVGTTDDDVDTWMLELDDDVDEEIVVHGGRLTSFL</sequence>
<evidence type="ECO:0000313" key="3">
    <source>
        <dbReference type="Proteomes" id="UP000566819"/>
    </source>
</evidence>
<evidence type="ECO:0000313" key="2">
    <source>
        <dbReference type="EMBL" id="KAF4631377.1"/>
    </source>
</evidence>